<dbReference type="Proteomes" id="UP001165653">
    <property type="component" value="Unassembled WGS sequence"/>
</dbReference>
<dbReference type="RefSeq" id="WP_264513872.1">
    <property type="nucleotide sequence ID" value="NZ_JAPDDR010000006.1"/>
</dbReference>
<proteinExistence type="predicted"/>
<reference evidence="1" key="1">
    <citation type="submission" date="2022-10" db="EMBL/GenBank/DDBJ databases">
        <title>Luteolibacter sp. GHJ8, whole genome shotgun sequencing project.</title>
        <authorList>
            <person name="Zhao G."/>
            <person name="Shen L."/>
        </authorList>
    </citation>
    <scope>NUCLEOTIDE SEQUENCE</scope>
    <source>
        <strain evidence="1">GHJ8</strain>
    </source>
</reference>
<dbReference type="PROSITE" id="PS51257">
    <property type="entry name" value="PROKAR_LIPOPROTEIN"/>
    <property type="match status" value="1"/>
</dbReference>
<sequence>MKALLLKTAALLVAVTGTSCMTTYDAYGRPVQSVDPGAAAAGIAAAGLIGYAVGHHNHHHHGGYYPGYYAPYCY</sequence>
<keyword evidence="2" id="KW-1185">Reference proteome</keyword>
<dbReference type="EMBL" id="JAPDDR010000006">
    <property type="protein sequence ID" value="MCW1914346.1"/>
    <property type="molecule type" value="Genomic_DNA"/>
</dbReference>
<evidence type="ECO:0008006" key="3">
    <source>
        <dbReference type="Google" id="ProtNLM"/>
    </source>
</evidence>
<protein>
    <recommendedName>
        <fullName evidence="3">Lipoprotein</fullName>
    </recommendedName>
</protein>
<evidence type="ECO:0000313" key="2">
    <source>
        <dbReference type="Proteomes" id="UP001165653"/>
    </source>
</evidence>
<accession>A0ABT3G3B8</accession>
<evidence type="ECO:0000313" key="1">
    <source>
        <dbReference type="EMBL" id="MCW1914346.1"/>
    </source>
</evidence>
<organism evidence="1 2">
    <name type="scientific">Luteolibacter rhizosphaerae</name>
    <dbReference type="NCBI Taxonomy" id="2989719"/>
    <lineage>
        <taxon>Bacteria</taxon>
        <taxon>Pseudomonadati</taxon>
        <taxon>Verrucomicrobiota</taxon>
        <taxon>Verrucomicrobiia</taxon>
        <taxon>Verrucomicrobiales</taxon>
        <taxon>Verrucomicrobiaceae</taxon>
        <taxon>Luteolibacter</taxon>
    </lineage>
</organism>
<gene>
    <name evidence="1" type="ORF">OJ996_12220</name>
</gene>
<comment type="caution">
    <text evidence="1">The sequence shown here is derived from an EMBL/GenBank/DDBJ whole genome shotgun (WGS) entry which is preliminary data.</text>
</comment>
<name>A0ABT3G3B8_9BACT</name>